<organism evidence="6 7">
    <name type="scientific">Centaurea solstitialis</name>
    <name type="common">yellow star-thistle</name>
    <dbReference type="NCBI Taxonomy" id="347529"/>
    <lineage>
        <taxon>Eukaryota</taxon>
        <taxon>Viridiplantae</taxon>
        <taxon>Streptophyta</taxon>
        <taxon>Embryophyta</taxon>
        <taxon>Tracheophyta</taxon>
        <taxon>Spermatophyta</taxon>
        <taxon>Magnoliopsida</taxon>
        <taxon>eudicotyledons</taxon>
        <taxon>Gunneridae</taxon>
        <taxon>Pentapetalae</taxon>
        <taxon>asterids</taxon>
        <taxon>campanulids</taxon>
        <taxon>Asterales</taxon>
        <taxon>Asteraceae</taxon>
        <taxon>Carduoideae</taxon>
        <taxon>Cardueae</taxon>
        <taxon>Centaureinae</taxon>
        <taxon>Centaurea</taxon>
    </lineage>
</organism>
<feature type="region of interest" description="Disordered" evidence="4">
    <location>
        <begin position="220"/>
        <end position="258"/>
    </location>
</feature>
<dbReference type="SMART" id="SM00343">
    <property type="entry name" value="ZnF_C2HC"/>
    <property type="match status" value="1"/>
</dbReference>
<comment type="caution">
    <text evidence="6">The sequence shown here is derived from an EMBL/GenBank/DDBJ whole genome shotgun (WGS) entry which is preliminary data.</text>
</comment>
<dbReference type="EMBL" id="JARYMX010000003">
    <property type="protein sequence ID" value="KAJ9556215.1"/>
    <property type="molecule type" value="Genomic_DNA"/>
</dbReference>
<dbReference type="PROSITE" id="PS50158">
    <property type="entry name" value="ZF_CCHC"/>
    <property type="match status" value="1"/>
</dbReference>
<dbReference type="GO" id="GO:0008270">
    <property type="term" value="F:zinc ion binding"/>
    <property type="evidence" value="ECO:0007669"/>
    <property type="project" value="UniProtKB-KW"/>
</dbReference>
<evidence type="ECO:0000256" key="4">
    <source>
        <dbReference type="SAM" id="MobiDB-lite"/>
    </source>
</evidence>
<proteinExistence type="predicted"/>
<feature type="region of interest" description="Disordered" evidence="4">
    <location>
        <begin position="620"/>
        <end position="654"/>
    </location>
</feature>
<dbReference type="Pfam" id="PF14223">
    <property type="entry name" value="Retrotran_gag_2"/>
    <property type="match status" value="1"/>
</dbReference>
<dbReference type="SUPFAM" id="SSF57756">
    <property type="entry name" value="Retrovirus zinc finger-like domains"/>
    <property type="match status" value="1"/>
</dbReference>
<dbReference type="GO" id="GO:0003676">
    <property type="term" value="F:nucleic acid binding"/>
    <property type="evidence" value="ECO:0007669"/>
    <property type="project" value="InterPro"/>
</dbReference>
<dbReference type="Pfam" id="PF13359">
    <property type="entry name" value="DDE_Tnp_4"/>
    <property type="match status" value="1"/>
</dbReference>
<comment type="cofactor">
    <cofactor evidence="1">
        <name>a divalent metal cation</name>
        <dbReference type="ChEBI" id="CHEBI:60240"/>
    </cofactor>
</comment>
<name>A0AA38T8A5_9ASTR</name>
<dbReference type="Pfam" id="PF00098">
    <property type="entry name" value="zf-CCHC"/>
    <property type="match status" value="1"/>
</dbReference>
<keyword evidence="7" id="KW-1185">Reference proteome</keyword>
<dbReference type="AlphaFoldDB" id="A0AA38T8A5"/>
<evidence type="ECO:0000256" key="2">
    <source>
        <dbReference type="ARBA" id="ARBA00022723"/>
    </source>
</evidence>
<accession>A0AA38T8A5</accession>
<gene>
    <name evidence="6" type="ORF">OSB04_010829</name>
</gene>
<protein>
    <recommendedName>
        <fullName evidence="5">CCHC-type domain-containing protein</fullName>
    </recommendedName>
</protein>
<feature type="domain" description="CCHC-type" evidence="5">
    <location>
        <begin position="265"/>
        <end position="281"/>
    </location>
</feature>
<dbReference type="Gene3D" id="4.10.60.10">
    <property type="entry name" value="Zinc finger, CCHC-type"/>
    <property type="match status" value="1"/>
</dbReference>
<keyword evidence="3" id="KW-0863">Zinc-finger</keyword>
<dbReference type="PANTHER" id="PTHR46250">
    <property type="entry name" value="MYB/SANT-LIKE DNA-BINDING DOMAIN PROTEIN-RELATED"/>
    <property type="match status" value="1"/>
</dbReference>
<keyword evidence="3" id="KW-0862">Zinc</keyword>
<evidence type="ECO:0000256" key="3">
    <source>
        <dbReference type="PROSITE-ProRule" id="PRU00047"/>
    </source>
</evidence>
<evidence type="ECO:0000313" key="6">
    <source>
        <dbReference type="EMBL" id="KAJ9556215.1"/>
    </source>
</evidence>
<dbReference type="InterPro" id="IPR024752">
    <property type="entry name" value="Myb/SANT-like_dom"/>
</dbReference>
<dbReference type="Proteomes" id="UP001172457">
    <property type="component" value="Chromosome 3"/>
</dbReference>
<sequence>MASTVTSTNNLSLRSILEKDKLTGPNFLDWERNLMIVLRHERKWYVLEEPLGEAPPANAPATARNAHKKHSDDLLDVACLMLATMSPDLQAGLINTNAYDMIRQLRDMFQTQARTERYDATKAFNECKMVRGTSVSDHVMKMKRHLDHLERLGHPVPLQLATDTILNSLSEDYRPFVVNYNMNNMEKTIAELHSMLKTAELNMGNKNKTKDVLMVKDGGVKKKNGQASTSKGKGPVQAIQSAPKKGKGKGKGKKVKPNKARTENRCFICNEIGHWRQNCPKRHEAGRNRSSTQQLRKVAVLHIQELEVGPGTYYLCDAGYTNGEGFLTPYRGQRYHLNDWSRPPTNAKELFNMRHSSARNVIERCFGLIKGRWAIVRDNSYHPIESMPRIIIACCLLHNFIRQTMSEDPLDSEVPPNHTQAGNDHDNVISMVEPSQEWTDRRDVLANEMFNNWNARHMADSNVAKGTGRSKHTWTTEEDASLINALMELHASGKYAGADNGFKPGYLNGVQQLLDVSLPNSGLKAEPHIKSRMKTWKTHFSIVYDMVHTSGFGWDEEKNCVVAEDSVWDEYVKSHKGAANFRGKSFPFYDKLCTIFGKDRATGNKAIDLGDEDEVMEEMQKSSPLDDFGFDEEPAEGACRSDAPTSSVTSKRKRRKSVDGDEIYRESCKEMKEVLAKFGEIVGEGLNKQSLEAREQILEARKQNLEAREVFEKVSDELKVLPRITGVKRFKATQLIGKDVLLGRLFLGLTEDEKIEMVESSTNG</sequence>
<evidence type="ECO:0000256" key="1">
    <source>
        <dbReference type="ARBA" id="ARBA00001968"/>
    </source>
</evidence>
<reference evidence="6" key="1">
    <citation type="submission" date="2023-03" db="EMBL/GenBank/DDBJ databases">
        <title>Chromosome-scale reference genome and RAD-based genetic map of yellow starthistle (Centaurea solstitialis) reveal putative structural variation and QTLs associated with invader traits.</title>
        <authorList>
            <person name="Reatini B."/>
            <person name="Cang F.A."/>
            <person name="Jiang Q."/>
            <person name="Mckibben M.T.W."/>
            <person name="Barker M.S."/>
            <person name="Rieseberg L.H."/>
            <person name="Dlugosch K.M."/>
        </authorList>
    </citation>
    <scope>NUCLEOTIDE SEQUENCE</scope>
    <source>
        <strain evidence="6">CAN-66</strain>
        <tissue evidence="6">Leaf</tissue>
    </source>
</reference>
<dbReference type="InterPro" id="IPR036875">
    <property type="entry name" value="Znf_CCHC_sf"/>
</dbReference>
<evidence type="ECO:0000313" key="7">
    <source>
        <dbReference type="Proteomes" id="UP001172457"/>
    </source>
</evidence>
<dbReference type="InterPro" id="IPR027806">
    <property type="entry name" value="HARBI1_dom"/>
</dbReference>
<dbReference type="PANTHER" id="PTHR46250:SF17">
    <property type="entry name" value="MYB_SANT-LIKE DOMAIN-CONTAINING PROTEIN"/>
    <property type="match status" value="1"/>
</dbReference>
<feature type="compositionally biased region" description="Basic residues" evidence="4">
    <location>
        <begin position="244"/>
        <end position="258"/>
    </location>
</feature>
<keyword evidence="2" id="KW-0479">Metal-binding</keyword>
<evidence type="ECO:0000259" key="5">
    <source>
        <dbReference type="PROSITE" id="PS50158"/>
    </source>
</evidence>
<dbReference type="InterPro" id="IPR001878">
    <property type="entry name" value="Znf_CCHC"/>
</dbReference>
<dbReference type="Pfam" id="PF12776">
    <property type="entry name" value="Myb_DNA-bind_3"/>
    <property type="match status" value="1"/>
</dbReference>